<gene>
    <name evidence="2" type="ORF">Q8814_23510</name>
</gene>
<protein>
    <recommendedName>
        <fullName evidence="1">Molybdopterin oxidoreductase N-terminal domain-containing protein</fullName>
    </recommendedName>
</protein>
<proteinExistence type="predicted"/>
<accession>A0ABU7JZN2</accession>
<sequence>MTEHLRYSHMAHWGYYHPQVADGEVTAVVPFAGDRDPSPLLGNIPGSVRH</sequence>
<dbReference type="RefSeq" id="WP_330154390.1">
    <property type="nucleotide sequence ID" value="NZ_JAUZMZ010000224.1"/>
</dbReference>
<evidence type="ECO:0000259" key="1">
    <source>
        <dbReference type="Pfam" id="PF18364"/>
    </source>
</evidence>
<evidence type="ECO:0000313" key="2">
    <source>
        <dbReference type="EMBL" id="MEE2035039.1"/>
    </source>
</evidence>
<name>A0ABU7JZN2_9NOCA</name>
<comment type="caution">
    <text evidence="2">The sequence shown here is derived from an EMBL/GenBank/DDBJ whole genome shotgun (WGS) entry which is preliminary data.</text>
</comment>
<dbReference type="EMBL" id="JAUZMZ010000224">
    <property type="protein sequence ID" value="MEE2035039.1"/>
    <property type="molecule type" value="Genomic_DNA"/>
</dbReference>
<keyword evidence="3" id="KW-1185">Reference proteome</keyword>
<reference evidence="2 3" key="1">
    <citation type="submission" date="2023-08" db="EMBL/GenBank/DDBJ databases">
        <authorList>
            <person name="Girao M."/>
            <person name="Carvalho M.F."/>
        </authorList>
    </citation>
    <scope>NUCLEOTIDE SEQUENCE [LARGE SCALE GENOMIC DNA]</scope>
    <source>
        <strain evidence="2 3">CC-R104</strain>
    </source>
</reference>
<feature type="domain" description="Molybdopterin oxidoreductase N-terminal" evidence="1">
    <location>
        <begin position="9"/>
        <end position="49"/>
    </location>
</feature>
<dbReference type="InterPro" id="IPR041460">
    <property type="entry name" value="Molybdopterin_N"/>
</dbReference>
<organism evidence="2 3">
    <name type="scientific">Rhodococcus chondri</name>
    <dbReference type="NCBI Taxonomy" id="3065941"/>
    <lineage>
        <taxon>Bacteria</taxon>
        <taxon>Bacillati</taxon>
        <taxon>Actinomycetota</taxon>
        <taxon>Actinomycetes</taxon>
        <taxon>Mycobacteriales</taxon>
        <taxon>Nocardiaceae</taxon>
        <taxon>Rhodococcus</taxon>
    </lineage>
</organism>
<evidence type="ECO:0000313" key="3">
    <source>
        <dbReference type="Proteomes" id="UP001331936"/>
    </source>
</evidence>
<dbReference type="Pfam" id="PF18364">
    <property type="entry name" value="Molybdopterin_N"/>
    <property type="match status" value="1"/>
</dbReference>
<feature type="non-terminal residue" evidence="2">
    <location>
        <position position="50"/>
    </location>
</feature>
<dbReference type="Proteomes" id="UP001331936">
    <property type="component" value="Unassembled WGS sequence"/>
</dbReference>